<dbReference type="Proteomes" id="UP000005239">
    <property type="component" value="Unassembled WGS sequence"/>
</dbReference>
<gene>
    <name evidence="1" type="primary">WBGene00108732</name>
</gene>
<dbReference type="EnsemblMetazoa" id="PPA19178.1">
    <property type="protein sequence ID" value="PPA19178.1"/>
    <property type="gene ID" value="WBGene00108732"/>
</dbReference>
<evidence type="ECO:0000313" key="2">
    <source>
        <dbReference type="Proteomes" id="UP000005239"/>
    </source>
</evidence>
<sequence>MTDETHTLAPFERLPHEIVWKIIDYHPISALSLRETSRTLKLCADEHAMMRPPTSELVRELRISGSTDRVKKNNPSSRVYLSIYVPKGNAKEFMMRIFAESYFNVISQVEVGSSKNTKVFRLSCYVREGTRSLLEYLSFCMGRTIERVVLTKSSDGDTLKAISKILEGTRIEQMRIAVGTLTNDVVNCLMKDISVDKLTLELKKVTSEDPMRLFLSLSSMVRFIHIKQHYVDGVDQSAAYFFGAHDIDWAPIFIEAFSSKTIDGGKLCIDNFSYSDYLSKKSADVLRETLPNLGKQIWFEASCDQYAEGLKYTLNDHWVKADGGEMIDRFLAVKYISRRREKF</sequence>
<name>A0A2A6BXK0_PRIPA</name>
<reference evidence="2" key="1">
    <citation type="journal article" date="2008" name="Nat. Genet.">
        <title>The Pristionchus pacificus genome provides a unique perspective on nematode lifestyle and parasitism.</title>
        <authorList>
            <person name="Dieterich C."/>
            <person name="Clifton S.W."/>
            <person name="Schuster L.N."/>
            <person name="Chinwalla A."/>
            <person name="Delehaunty K."/>
            <person name="Dinkelacker I."/>
            <person name="Fulton L."/>
            <person name="Fulton R."/>
            <person name="Godfrey J."/>
            <person name="Minx P."/>
            <person name="Mitreva M."/>
            <person name="Roeseler W."/>
            <person name="Tian H."/>
            <person name="Witte H."/>
            <person name="Yang S.P."/>
            <person name="Wilson R.K."/>
            <person name="Sommer R.J."/>
        </authorList>
    </citation>
    <scope>NUCLEOTIDE SEQUENCE [LARGE SCALE GENOMIC DNA]</scope>
    <source>
        <strain evidence="2">PS312</strain>
    </source>
</reference>
<organism evidence="1 2">
    <name type="scientific">Pristionchus pacificus</name>
    <name type="common">Parasitic nematode worm</name>
    <dbReference type="NCBI Taxonomy" id="54126"/>
    <lineage>
        <taxon>Eukaryota</taxon>
        <taxon>Metazoa</taxon>
        <taxon>Ecdysozoa</taxon>
        <taxon>Nematoda</taxon>
        <taxon>Chromadorea</taxon>
        <taxon>Rhabditida</taxon>
        <taxon>Rhabditina</taxon>
        <taxon>Diplogasteromorpha</taxon>
        <taxon>Diplogasteroidea</taxon>
        <taxon>Neodiplogasteridae</taxon>
        <taxon>Pristionchus</taxon>
    </lineage>
</organism>
<reference evidence="1" key="2">
    <citation type="submission" date="2022-06" db="UniProtKB">
        <authorList>
            <consortium name="EnsemblMetazoa"/>
        </authorList>
    </citation>
    <scope>IDENTIFICATION</scope>
    <source>
        <strain evidence="1">PS312</strain>
    </source>
</reference>
<keyword evidence="2" id="KW-1185">Reference proteome</keyword>
<proteinExistence type="predicted"/>
<dbReference type="AlphaFoldDB" id="A0A2A6BXK0"/>
<accession>A0A2A6BXK0</accession>
<accession>A0A8R1UEV5</accession>
<evidence type="ECO:0000313" key="1">
    <source>
        <dbReference type="EnsemblMetazoa" id="PPA19178.1"/>
    </source>
</evidence>
<protein>
    <submittedName>
        <fullName evidence="1">Uncharacterized protein</fullName>
    </submittedName>
</protein>